<keyword evidence="2" id="KW-1185">Reference proteome</keyword>
<protein>
    <submittedName>
        <fullName evidence="1">Uncharacterized protein</fullName>
    </submittedName>
</protein>
<organism evidence="1 2">
    <name type="scientific">Volvox reticuliferus</name>
    <dbReference type="NCBI Taxonomy" id="1737510"/>
    <lineage>
        <taxon>Eukaryota</taxon>
        <taxon>Viridiplantae</taxon>
        <taxon>Chlorophyta</taxon>
        <taxon>core chlorophytes</taxon>
        <taxon>Chlorophyceae</taxon>
        <taxon>CS clade</taxon>
        <taxon>Chlamydomonadales</taxon>
        <taxon>Volvocaceae</taxon>
        <taxon>Volvox</taxon>
    </lineage>
</organism>
<accession>A0A8J4CL48</accession>
<sequence>LRIDDLLAIRVLLGVLREGFLLGLVPVLVEPALDLLAQVLSPHRIQGAQTTWGLNVADHANHDHRRALNDGDRLTGLLLVQLGAGLLNLTYNVSHSGLVAHKGGQVHRLGGIIPGKGLDLTPTAAAALPGTEAQGAAPRMFELPMRHGA</sequence>
<evidence type="ECO:0000313" key="2">
    <source>
        <dbReference type="Proteomes" id="UP000747110"/>
    </source>
</evidence>
<proteinExistence type="predicted"/>
<dbReference type="OrthoDB" id="8121158at2759"/>
<feature type="non-terminal residue" evidence="1">
    <location>
        <position position="149"/>
    </location>
</feature>
<dbReference type="AlphaFoldDB" id="A0A8J4CL48"/>
<evidence type="ECO:0000313" key="1">
    <source>
        <dbReference type="EMBL" id="GIL83821.1"/>
    </source>
</evidence>
<gene>
    <name evidence="1" type="ORF">Vretifemale_12553</name>
</gene>
<feature type="non-terminal residue" evidence="1">
    <location>
        <position position="1"/>
    </location>
</feature>
<reference evidence="1" key="1">
    <citation type="journal article" date="2021" name="Proc. Natl. Acad. Sci. U.S.A.">
        <title>Three genomes in the algal genus Volvox reveal the fate of a haploid sex-determining region after a transition to homothallism.</title>
        <authorList>
            <person name="Yamamoto K."/>
            <person name="Hamaji T."/>
            <person name="Kawai-Toyooka H."/>
            <person name="Matsuzaki R."/>
            <person name="Takahashi F."/>
            <person name="Nishimura Y."/>
            <person name="Kawachi M."/>
            <person name="Noguchi H."/>
            <person name="Minakuchi Y."/>
            <person name="Umen J.G."/>
            <person name="Toyoda A."/>
            <person name="Nozaki H."/>
        </authorList>
    </citation>
    <scope>NUCLEOTIDE SEQUENCE</scope>
    <source>
        <strain evidence="1">NIES-3786</strain>
    </source>
</reference>
<dbReference type="EMBL" id="BNCP01000027">
    <property type="protein sequence ID" value="GIL83821.1"/>
    <property type="molecule type" value="Genomic_DNA"/>
</dbReference>
<dbReference type="Proteomes" id="UP000747110">
    <property type="component" value="Unassembled WGS sequence"/>
</dbReference>
<comment type="caution">
    <text evidence="1">The sequence shown here is derived from an EMBL/GenBank/DDBJ whole genome shotgun (WGS) entry which is preliminary data.</text>
</comment>
<name>A0A8J4CL48_9CHLO</name>